<organism evidence="11 12">
    <name type="scientific">Pholiota conissans</name>
    <dbReference type="NCBI Taxonomy" id="109636"/>
    <lineage>
        <taxon>Eukaryota</taxon>
        <taxon>Fungi</taxon>
        <taxon>Dikarya</taxon>
        <taxon>Basidiomycota</taxon>
        <taxon>Agaricomycotina</taxon>
        <taxon>Agaricomycetes</taxon>
        <taxon>Agaricomycetidae</taxon>
        <taxon>Agaricales</taxon>
        <taxon>Agaricineae</taxon>
        <taxon>Strophariaceae</taxon>
        <taxon>Pholiota</taxon>
    </lineage>
</organism>
<evidence type="ECO:0000256" key="7">
    <source>
        <dbReference type="ARBA" id="ARBA00023295"/>
    </source>
</evidence>
<dbReference type="Pfam" id="PF01301">
    <property type="entry name" value="Glyco_hydro_35"/>
    <property type="match status" value="1"/>
</dbReference>
<dbReference type="InterPro" id="IPR008979">
    <property type="entry name" value="Galactose-bd-like_sf"/>
</dbReference>
<dbReference type="InterPro" id="IPR031330">
    <property type="entry name" value="Gly_Hdrlase_35_cat"/>
</dbReference>
<dbReference type="PANTHER" id="PTHR23421">
    <property type="entry name" value="BETA-GALACTOSIDASE RELATED"/>
    <property type="match status" value="1"/>
</dbReference>
<evidence type="ECO:0000256" key="9">
    <source>
        <dbReference type="SAM" id="Phobius"/>
    </source>
</evidence>
<dbReference type="EMBL" id="MU155290">
    <property type="protein sequence ID" value="KAF9476528.1"/>
    <property type="molecule type" value="Genomic_DNA"/>
</dbReference>
<evidence type="ECO:0000256" key="3">
    <source>
        <dbReference type="ARBA" id="ARBA00012756"/>
    </source>
</evidence>
<dbReference type="SMART" id="SM01029">
    <property type="entry name" value="BetaGal_dom2"/>
    <property type="match status" value="1"/>
</dbReference>
<evidence type="ECO:0000256" key="4">
    <source>
        <dbReference type="ARBA" id="ARBA00022729"/>
    </source>
</evidence>
<dbReference type="Gene3D" id="2.102.20.10">
    <property type="entry name" value="Beta-galactosidase, domain 2"/>
    <property type="match status" value="1"/>
</dbReference>
<dbReference type="Gene3D" id="3.20.20.80">
    <property type="entry name" value="Glycosidases"/>
    <property type="match status" value="1"/>
</dbReference>
<dbReference type="GO" id="GO:0004565">
    <property type="term" value="F:beta-galactosidase activity"/>
    <property type="evidence" value="ECO:0007669"/>
    <property type="project" value="UniProtKB-EC"/>
</dbReference>
<evidence type="ECO:0000259" key="10">
    <source>
        <dbReference type="SMART" id="SM01029"/>
    </source>
</evidence>
<dbReference type="InterPro" id="IPR025300">
    <property type="entry name" value="BetaGal_jelly_roll_dom"/>
</dbReference>
<dbReference type="PRINTS" id="PR00742">
    <property type="entry name" value="GLHYDRLASE35"/>
</dbReference>
<evidence type="ECO:0000256" key="6">
    <source>
        <dbReference type="ARBA" id="ARBA00023180"/>
    </source>
</evidence>
<sequence length="1109" mass="119980">MPPPASTKMRAQKKEPDLMSLSFKKGQFEERARYSTPNTWKSLMTGFDTPIMLDEGRPAKRKSGWFIGLTCLVSIVFVLTSTQLVPNHPLSLSQLQGFVARSFTSHSIAESSPSLEHTSPRLNARARTPDVQFDNYSLILKGQRIFLHSGEFHTFRLPVPDLWPDILEKVKAAGMNAVSVYTHMGLINPAPGVVDFNGFRALQPLYDAAKAAGIWIVLRPGPYINAETTAGGIAHWATSEIAGQLRTNATDWKAAWQAYVQGIINVTAPNQISSGGPVIAIQVDNEYSQSPISHAEYFSDLETAYHNSDIVVPLTYNDPGEGSNFINGTGAVDLYGLDSYPQGFDCSHPTNWNPVTTNYHSYHARVNPSQAWYIPEFQGGSFDAWGPTAPGYAPCRTLTGPDFQSVFNLQLWASNAKLISYYMIYGGTSWGAIPFHGVYTSYDYGATIAESRELTTKFDELKRQALFLRSSREFYKTDWISDASTGLSVSTNSAAFVTFLKNPDSGAAFYIARQASSTSTATTTFKLNVTVSGTPLQIPVVAPQITLGGRESKVIVTDYSFGASSKVAYSTAQVFFASTIDSRDILFLHGNSSQAHETALKLTGTPNPLHSSQSPGVQFTNSSSLAPGTTTVSFLAGIEGLVAVWDSNTQLILYADSDTAATFWSPVIAGEASDPFKNYWGIGTNTSILVGGPYLVRDAAISGSTLTLRGDLKTGVRLTVIAPKSIRSITWNGEGVSSDVAASASLTQSGGFVGELSPRASLAALKVPKLSGWKFKDSLPEIQSSFDDKSWTVANHTTTNIPLKPYYGDGRILYGCDYGFCENVVLWRGHFNATGMEKSVNLSINGGEAFAASVWANDVFLGTSFGNSTNNRNILEETDDKFVFPPGALKAGKDNVITVVQDNMGLNETQGSNTDSSKGPRGIRGFALDGNTFGEWKVQGKVGGYKGFLDKTRGVFNEGGLFGERQGWHLPGFSTKGWTTRDLSQGLPNGSAGVGFFVTTFDLNIDKGLDVMLSFTFNETLGQPYRAILFVNGWMMGKRVANLGPQAKFPVHEGILDYQGENTVAVALWALTPNVTIAPDLQLVLDGAYDGGVGDVKADNPMWSSNGRI</sequence>
<keyword evidence="4" id="KW-0732">Signal</keyword>
<dbReference type="InterPro" id="IPR025972">
    <property type="entry name" value="BetaGal_dom3"/>
</dbReference>
<dbReference type="Gene3D" id="2.60.120.260">
    <property type="entry name" value="Galactose-binding domain-like"/>
    <property type="match status" value="2"/>
</dbReference>
<keyword evidence="12" id="KW-1185">Reference proteome</keyword>
<feature type="domain" description="Beta-galactosidase" evidence="10">
    <location>
        <begin position="473"/>
        <end position="663"/>
    </location>
</feature>
<dbReference type="Pfam" id="PF13364">
    <property type="entry name" value="BetaGal_ABD2"/>
    <property type="match status" value="2"/>
</dbReference>
<dbReference type="EC" id="3.2.1.23" evidence="3"/>
<dbReference type="InterPro" id="IPR017853">
    <property type="entry name" value="GH"/>
</dbReference>
<keyword evidence="7" id="KW-0326">Glycosidase</keyword>
<dbReference type="SUPFAM" id="SSF51011">
    <property type="entry name" value="Glycosyl hydrolase domain"/>
    <property type="match status" value="1"/>
</dbReference>
<dbReference type="SUPFAM" id="SSF49785">
    <property type="entry name" value="Galactose-binding domain-like"/>
    <property type="match status" value="2"/>
</dbReference>
<dbReference type="InterPro" id="IPR036833">
    <property type="entry name" value="BetaGal_dom3_sf"/>
</dbReference>
<dbReference type="InterPro" id="IPR001944">
    <property type="entry name" value="Glycoside_Hdrlase_35"/>
</dbReference>
<evidence type="ECO:0000313" key="11">
    <source>
        <dbReference type="EMBL" id="KAF9476528.1"/>
    </source>
</evidence>
<keyword evidence="9" id="KW-0472">Membrane</keyword>
<dbReference type="AlphaFoldDB" id="A0A9P6CYD2"/>
<dbReference type="SUPFAM" id="SSF51445">
    <property type="entry name" value="(Trans)glycosidases"/>
    <property type="match status" value="1"/>
</dbReference>
<dbReference type="OrthoDB" id="1657402at2759"/>
<dbReference type="Pfam" id="PF13363">
    <property type="entry name" value="BetaGal_dom3"/>
    <property type="match status" value="1"/>
</dbReference>
<proteinExistence type="inferred from homology"/>
<protein>
    <recommendedName>
        <fullName evidence="3">beta-galactosidase</fullName>
        <ecNumber evidence="3">3.2.1.23</ecNumber>
    </recommendedName>
</protein>
<accession>A0A9P6CYD2</accession>
<dbReference type="Pfam" id="PF10435">
    <property type="entry name" value="BetaGal_dom2"/>
    <property type="match status" value="1"/>
</dbReference>
<comment type="similarity">
    <text evidence="2 8">Belongs to the glycosyl hydrolase 35 family.</text>
</comment>
<evidence type="ECO:0000256" key="5">
    <source>
        <dbReference type="ARBA" id="ARBA00022801"/>
    </source>
</evidence>
<dbReference type="Proteomes" id="UP000807469">
    <property type="component" value="Unassembled WGS sequence"/>
</dbReference>
<evidence type="ECO:0000313" key="12">
    <source>
        <dbReference type="Proteomes" id="UP000807469"/>
    </source>
</evidence>
<dbReference type="Gene3D" id="2.60.390.10">
    <property type="entry name" value="Beta-galactosidase, domain 3"/>
    <property type="match status" value="1"/>
</dbReference>
<dbReference type="FunFam" id="3.20.20.80:FF:000040">
    <property type="entry name" value="Beta-galactosidase A"/>
    <property type="match status" value="1"/>
</dbReference>
<reference evidence="11" key="1">
    <citation type="submission" date="2020-11" db="EMBL/GenBank/DDBJ databases">
        <authorList>
            <consortium name="DOE Joint Genome Institute"/>
            <person name="Ahrendt S."/>
            <person name="Riley R."/>
            <person name="Andreopoulos W."/>
            <person name="Labutti K."/>
            <person name="Pangilinan J."/>
            <person name="Ruiz-Duenas F.J."/>
            <person name="Barrasa J.M."/>
            <person name="Sanchez-Garcia M."/>
            <person name="Camarero S."/>
            <person name="Miyauchi S."/>
            <person name="Serrano A."/>
            <person name="Linde D."/>
            <person name="Babiker R."/>
            <person name="Drula E."/>
            <person name="Ayuso-Fernandez I."/>
            <person name="Pacheco R."/>
            <person name="Padilla G."/>
            <person name="Ferreira P."/>
            <person name="Barriuso J."/>
            <person name="Kellner H."/>
            <person name="Castanera R."/>
            <person name="Alfaro M."/>
            <person name="Ramirez L."/>
            <person name="Pisabarro A.G."/>
            <person name="Kuo A."/>
            <person name="Tritt A."/>
            <person name="Lipzen A."/>
            <person name="He G."/>
            <person name="Yan M."/>
            <person name="Ng V."/>
            <person name="Cullen D."/>
            <person name="Martin F."/>
            <person name="Rosso M.-N."/>
            <person name="Henrissat B."/>
            <person name="Hibbett D."/>
            <person name="Martinez A.T."/>
            <person name="Grigoriev I.V."/>
        </authorList>
    </citation>
    <scope>NUCLEOTIDE SEQUENCE</scope>
    <source>
        <strain evidence="11">CIRM-BRFM 674</strain>
    </source>
</reference>
<keyword evidence="9" id="KW-1133">Transmembrane helix</keyword>
<evidence type="ECO:0000256" key="2">
    <source>
        <dbReference type="ARBA" id="ARBA00009809"/>
    </source>
</evidence>
<feature type="transmembrane region" description="Helical" evidence="9">
    <location>
        <begin position="65"/>
        <end position="85"/>
    </location>
</feature>
<dbReference type="GO" id="GO:0005975">
    <property type="term" value="P:carbohydrate metabolic process"/>
    <property type="evidence" value="ECO:0007669"/>
    <property type="project" value="InterPro"/>
</dbReference>
<dbReference type="InterPro" id="IPR037110">
    <property type="entry name" value="Betagal_dom2_sf"/>
</dbReference>
<comment type="caution">
    <text evidence="11">The sequence shown here is derived from an EMBL/GenBank/DDBJ whole genome shotgun (WGS) entry which is preliminary data.</text>
</comment>
<gene>
    <name evidence="11" type="ORF">BDN70DRAFT_882245</name>
</gene>
<evidence type="ECO:0000256" key="1">
    <source>
        <dbReference type="ARBA" id="ARBA00001412"/>
    </source>
</evidence>
<keyword evidence="5 11" id="KW-0378">Hydrolase</keyword>
<name>A0A9P6CYD2_9AGAR</name>
<evidence type="ECO:0000256" key="8">
    <source>
        <dbReference type="RuleBase" id="RU003679"/>
    </source>
</evidence>
<comment type="catalytic activity">
    <reaction evidence="1">
        <text>Hydrolysis of terminal non-reducing beta-D-galactose residues in beta-D-galactosides.</text>
        <dbReference type="EC" id="3.2.1.23"/>
    </reaction>
</comment>
<dbReference type="SUPFAM" id="SSF117100">
    <property type="entry name" value="Beta-galactosidase LacA, domain 3"/>
    <property type="match status" value="1"/>
</dbReference>
<dbReference type="InterPro" id="IPR018954">
    <property type="entry name" value="Betagal_dom2"/>
</dbReference>
<keyword evidence="6" id="KW-0325">Glycoprotein</keyword>
<keyword evidence="9" id="KW-0812">Transmembrane</keyword>